<proteinExistence type="predicted"/>
<organism evidence="2 3">
    <name type="scientific">Fusarium flagelliforme</name>
    <dbReference type="NCBI Taxonomy" id="2675880"/>
    <lineage>
        <taxon>Eukaryota</taxon>
        <taxon>Fungi</taxon>
        <taxon>Dikarya</taxon>
        <taxon>Ascomycota</taxon>
        <taxon>Pezizomycotina</taxon>
        <taxon>Sordariomycetes</taxon>
        <taxon>Hypocreomycetidae</taxon>
        <taxon>Hypocreales</taxon>
        <taxon>Nectriaceae</taxon>
        <taxon>Fusarium</taxon>
        <taxon>Fusarium incarnatum-equiseti species complex</taxon>
    </lineage>
</organism>
<reference evidence="2 3" key="1">
    <citation type="journal article" date="2018" name="PLoS Pathog.">
        <title>Evolution of structural diversity of trichothecenes, a family of toxins produced by plant pathogenic and entomopathogenic fungi.</title>
        <authorList>
            <person name="Proctor R.H."/>
            <person name="McCormick S.P."/>
            <person name="Kim H.S."/>
            <person name="Cardoza R.E."/>
            <person name="Stanley A.M."/>
            <person name="Lindo L."/>
            <person name="Kelly A."/>
            <person name="Brown D.W."/>
            <person name="Lee T."/>
            <person name="Vaughan M.M."/>
            <person name="Alexander N.J."/>
            <person name="Busman M."/>
            <person name="Gutierrez S."/>
        </authorList>
    </citation>
    <scope>NUCLEOTIDE SEQUENCE [LARGE SCALE GENOMIC DNA]</scope>
    <source>
        <strain evidence="2 3">NRRL 13405</strain>
    </source>
</reference>
<keyword evidence="3" id="KW-1185">Reference proteome</keyword>
<feature type="region of interest" description="Disordered" evidence="1">
    <location>
        <begin position="87"/>
        <end position="154"/>
    </location>
</feature>
<evidence type="ECO:0000256" key="1">
    <source>
        <dbReference type="SAM" id="MobiDB-lite"/>
    </source>
</evidence>
<feature type="compositionally biased region" description="Basic and acidic residues" evidence="1">
    <location>
        <begin position="136"/>
        <end position="147"/>
    </location>
</feature>
<feature type="compositionally biased region" description="Polar residues" evidence="1">
    <location>
        <begin position="116"/>
        <end position="128"/>
    </location>
</feature>
<dbReference type="EMBL" id="PXXK01000042">
    <property type="protein sequence ID" value="RFN53454.1"/>
    <property type="molecule type" value="Genomic_DNA"/>
</dbReference>
<accession>A0A395MZW8</accession>
<protein>
    <submittedName>
        <fullName evidence="2">Uncharacterized protein</fullName>
    </submittedName>
</protein>
<evidence type="ECO:0000313" key="2">
    <source>
        <dbReference type="EMBL" id="RFN53454.1"/>
    </source>
</evidence>
<comment type="caution">
    <text evidence="2">The sequence shown here is derived from an EMBL/GenBank/DDBJ whole genome shotgun (WGS) entry which is preliminary data.</text>
</comment>
<feature type="compositionally biased region" description="Polar residues" evidence="1">
    <location>
        <begin position="188"/>
        <end position="213"/>
    </location>
</feature>
<dbReference type="Proteomes" id="UP000265631">
    <property type="component" value="Unassembled WGS sequence"/>
</dbReference>
<feature type="region of interest" description="Disordered" evidence="1">
    <location>
        <begin position="168"/>
        <end position="214"/>
    </location>
</feature>
<evidence type="ECO:0000313" key="3">
    <source>
        <dbReference type="Proteomes" id="UP000265631"/>
    </source>
</evidence>
<name>A0A395MZW8_9HYPO</name>
<dbReference type="AlphaFoldDB" id="A0A395MZW8"/>
<sequence length="332" mass="36980">MDSARTILNEDDISLKERHSFDDLTAILYPKADKITDRMRSYLMMEVFFEQDSQNKLPIQDKVPKAPTRPTIYETGVQAGIWKESTEAVAPKGEKRKANDDISQPAKRLHQDESGKPTSTRAQATDTGNKAILTDSKNKLPIDEKIPKAPRPTIFDTGVQAGIWKESSATVTSDTSTTKGKKRKADGTINQPSKRMKQQTSKKPISNRAQSTDPGHKAILAVSVTAKSGLTFAFRSETGNVNGGIDRVELTQFGTFSEAKFAAMEAHDRFWRDAAAEKNKAYLISLARKRVKFFAATRGRDDEAHPFVDFNLLPTKVLKPLLAVDEQERQLK</sequence>
<gene>
    <name evidence="2" type="ORF">FIE12Z_2279</name>
</gene>
<feature type="compositionally biased region" description="Low complexity" evidence="1">
    <location>
        <begin position="168"/>
        <end position="178"/>
    </location>
</feature>